<keyword evidence="2" id="KW-1185">Reference proteome</keyword>
<gene>
    <name evidence="1" type="ORF">SEVIR_1G144350v2</name>
</gene>
<evidence type="ECO:0000313" key="2">
    <source>
        <dbReference type="Proteomes" id="UP000298652"/>
    </source>
</evidence>
<organism evidence="1 2">
    <name type="scientific">Setaria viridis</name>
    <name type="common">Green bristlegrass</name>
    <name type="synonym">Setaria italica subsp. viridis</name>
    <dbReference type="NCBI Taxonomy" id="4556"/>
    <lineage>
        <taxon>Eukaryota</taxon>
        <taxon>Viridiplantae</taxon>
        <taxon>Streptophyta</taxon>
        <taxon>Embryophyta</taxon>
        <taxon>Tracheophyta</taxon>
        <taxon>Spermatophyta</taxon>
        <taxon>Magnoliopsida</taxon>
        <taxon>Liliopsida</taxon>
        <taxon>Poales</taxon>
        <taxon>Poaceae</taxon>
        <taxon>PACMAD clade</taxon>
        <taxon>Panicoideae</taxon>
        <taxon>Panicodae</taxon>
        <taxon>Paniceae</taxon>
        <taxon>Cenchrinae</taxon>
        <taxon>Setaria</taxon>
    </lineage>
</organism>
<evidence type="ECO:0000313" key="1">
    <source>
        <dbReference type="EMBL" id="TKW38892.1"/>
    </source>
</evidence>
<dbReference type="Proteomes" id="UP000298652">
    <property type="component" value="Chromosome 1"/>
</dbReference>
<dbReference type="AlphaFoldDB" id="A0A4U6W982"/>
<proteinExistence type="predicted"/>
<reference evidence="1" key="1">
    <citation type="submission" date="2019-03" db="EMBL/GenBank/DDBJ databases">
        <title>WGS assembly of Setaria viridis.</title>
        <authorList>
            <person name="Huang P."/>
            <person name="Jenkins J."/>
            <person name="Grimwood J."/>
            <person name="Barry K."/>
            <person name="Healey A."/>
            <person name="Mamidi S."/>
            <person name="Sreedasyam A."/>
            <person name="Shu S."/>
            <person name="Feldman M."/>
            <person name="Wu J."/>
            <person name="Yu Y."/>
            <person name="Chen C."/>
            <person name="Johnson J."/>
            <person name="Rokhsar D."/>
            <person name="Baxter I."/>
            <person name="Schmutz J."/>
            <person name="Brutnell T."/>
            <person name="Kellogg E."/>
        </authorList>
    </citation>
    <scope>NUCLEOTIDE SEQUENCE [LARGE SCALE GENOMIC DNA]</scope>
</reference>
<name>A0A4U6W982_SETVI</name>
<dbReference type="Gramene" id="TKW38892">
    <property type="protein sequence ID" value="TKW38892"/>
    <property type="gene ID" value="SEVIR_1G144350v2"/>
</dbReference>
<accession>A0A4U6W982</accession>
<dbReference type="EMBL" id="CM016552">
    <property type="protein sequence ID" value="TKW38892.1"/>
    <property type="molecule type" value="Genomic_DNA"/>
</dbReference>
<sequence length="30" mass="3594">MFPLLVMNLRLLTTLMLHVKGRMSVLEHWI</sequence>
<protein>
    <submittedName>
        <fullName evidence="1">Uncharacterized protein</fullName>
    </submittedName>
</protein>